<keyword evidence="2" id="KW-1185">Reference proteome</keyword>
<comment type="caution">
    <text evidence="1">The sequence shown here is derived from an EMBL/GenBank/DDBJ whole genome shotgun (WGS) entry which is preliminary data.</text>
</comment>
<evidence type="ECO:0008006" key="3">
    <source>
        <dbReference type="Google" id="ProtNLM"/>
    </source>
</evidence>
<name>A0ABV0LAL5_9PSEU</name>
<dbReference type="EMBL" id="JBDZYD010000003">
    <property type="protein sequence ID" value="MEQ0559349.1"/>
    <property type="molecule type" value="Genomic_DNA"/>
</dbReference>
<evidence type="ECO:0000313" key="1">
    <source>
        <dbReference type="EMBL" id="MEQ0559349.1"/>
    </source>
</evidence>
<organism evidence="1 2">
    <name type="scientific">Amycolatopsis melonis</name>
    <dbReference type="NCBI Taxonomy" id="3156488"/>
    <lineage>
        <taxon>Bacteria</taxon>
        <taxon>Bacillati</taxon>
        <taxon>Actinomycetota</taxon>
        <taxon>Actinomycetes</taxon>
        <taxon>Pseudonocardiales</taxon>
        <taxon>Pseudonocardiaceae</taxon>
        <taxon>Amycolatopsis</taxon>
    </lineage>
</organism>
<dbReference type="RefSeq" id="WP_348949345.1">
    <property type="nucleotide sequence ID" value="NZ_JBDZYD010000003.1"/>
</dbReference>
<reference evidence="1 2" key="1">
    <citation type="submission" date="2024-05" db="EMBL/GenBank/DDBJ databases">
        <authorList>
            <person name="Zhao H."/>
            <person name="Xu Y."/>
            <person name="Lin S."/>
            <person name="Spain J.C."/>
            <person name="Zhou N.-Y."/>
        </authorList>
    </citation>
    <scope>NUCLEOTIDE SEQUENCE [LARGE SCALE GENOMIC DNA]</scope>
    <source>
        <strain evidence="1 2">NEAU-NG30</strain>
    </source>
</reference>
<evidence type="ECO:0000313" key="2">
    <source>
        <dbReference type="Proteomes" id="UP001440984"/>
    </source>
</evidence>
<gene>
    <name evidence="1" type="ORF">ABJI51_09740</name>
</gene>
<dbReference type="Proteomes" id="UP001440984">
    <property type="component" value="Unassembled WGS sequence"/>
</dbReference>
<sequence length="512" mass="54742">MSGQYLSGSAYSASLSAALNDYWQTLERRWIRDAGLTLRGGTSQIDGAPSPARWQVPPESRGHLTTCPIVAWAVNDSTPANRPSVPCDGWSVPDAKYVECRAADVFAQVGDWAWEKREQLANAVPDLAGGPELSSLEEARDSLLKVDGALRPDGSVDAYTLPGMVEKLSVRDDGNNNRAWMAGWTGLAANSLKGGFLSTVGPTLKNQGVLVRWLANCYSMRATTVHATRSNVLQLIAQATRELFEAAPPSAPADTPKVKKAVNAASEAWGIATSLAKALGQKLPEQIGTALPVIGFVVDVALSIEEANPNGGFRFPQLSAFFAHLDSAVRTLGTELTAAEQDYQKAVTAIEERLAGVDRKVLELYDFEKSSPDGDGTDPSASGRYAVDVAVVMEIAQHCYDAAEIYSGLLGKVAAASYADGQLVGRGVVPTAADTALIGLRNDVESFFRTTTARYLMAADRIKKAAEKYAASDAEQKARLNAAIAYWKEAGEGEYGQRGRIDLDPRTEGVQN</sequence>
<protein>
    <recommendedName>
        <fullName evidence="3">Excreted virulence factor EspC (Type VII ESX diderm)</fullName>
    </recommendedName>
</protein>
<accession>A0ABV0LAL5</accession>
<proteinExistence type="predicted"/>